<evidence type="ECO:0000256" key="1">
    <source>
        <dbReference type="SAM" id="MobiDB-lite"/>
    </source>
</evidence>
<dbReference type="AlphaFoldDB" id="A0A556V3T6"/>
<evidence type="ECO:0000313" key="3">
    <source>
        <dbReference type="Proteomes" id="UP000319801"/>
    </source>
</evidence>
<gene>
    <name evidence="2" type="ORF">Baya_12767</name>
</gene>
<comment type="caution">
    <text evidence="2">The sequence shown here is derived from an EMBL/GenBank/DDBJ whole genome shotgun (WGS) entry which is preliminary data.</text>
</comment>
<sequence>MAWRKNGLDLRHDANILMAKGLVIHKESDIDGGIPEVTPLGLLFRTEPHGQIDSLLQNYTPLPLGVCCAATVTVKRKTQKAQKKDAPFNPGRLAPLGRTSRDTEHTVENARPIYLARDGCGSSRFLPAVSPSQRNGLGKLPPVPLISLQNISMPFKHLGMAVIKLLPKSTWGYKSS</sequence>
<proteinExistence type="predicted"/>
<keyword evidence="3" id="KW-1185">Reference proteome</keyword>
<evidence type="ECO:0000313" key="2">
    <source>
        <dbReference type="EMBL" id="TST73059.1"/>
    </source>
</evidence>
<reference evidence="2 3" key="1">
    <citation type="journal article" date="2019" name="Genome Biol. Evol.">
        <title>Whole-Genome Sequencing of the Giant Devil Catfish, Bagarius yarrelli.</title>
        <authorList>
            <person name="Jiang W."/>
            <person name="Lv Y."/>
            <person name="Cheng L."/>
            <person name="Yang K."/>
            <person name="Chao B."/>
            <person name="Wang X."/>
            <person name="Li Y."/>
            <person name="Pan X."/>
            <person name="You X."/>
            <person name="Zhang Y."/>
            <person name="Yang J."/>
            <person name="Li J."/>
            <person name="Zhang X."/>
            <person name="Liu S."/>
            <person name="Sun C."/>
            <person name="Yang J."/>
            <person name="Shi Q."/>
        </authorList>
    </citation>
    <scope>NUCLEOTIDE SEQUENCE [LARGE SCALE GENOMIC DNA]</scope>
    <source>
        <strain evidence="2">JWS20170419001</strain>
        <tissue evidence="2">Muscle</tissue>
    </source>
</reference>
<name>A0A556V3T6_BAGYA</name>
<organism evidence="2 3">
    <name type="scientific">Bagarius yarrelli</name>
    <name type="common">Goonch</name>
    <name type="synonym">Bagrus yarrelli</name>
    <dbReference type="NCBI Taxonomy" id="175774"/>
    <lineage>
        <taxon>Eukaryota</taxon>
        <taxon>Metazoa</taxon>
        <taxon>Chordata</taxon>
        <taxon>Craniata</taxon>
        <taxon>Vertebrata</taxon>
        <taxon>Euteleostomi</taxon>
        <taxon>Actinopterygii</taxon>
        <taxon>Neopterygii</taxon>
        <taxon>Teleostei</taxon>
        <taxon>Ostariophysi</taxon>
        <taxon>Siluriformes</taxon>
        <taxon>Sisoridae</taxon>
        <taxon>Sisorinae</taxon>
        <taxon>Bagarius</taxon>
    </lineage>
</organism>
<accession>A0A556V3T6</accession>
<feature type="region of interest" description="Disordered" evidence="1">
    <location>
        <begin position="81"/>
        <end position="104"/>
    </location>
</feature>
<protein>
    <submittedName>
        <fullName evidence="2">Uncharacterized protein</fullName>
    </submittedName>
</protein>
<dbReference type="Proteomes" id="UP000319801">
    <property type="component" value="Unassembled WGS sequence"/>
</dbReference>
<dbReference type="EMBL" id="VCAZ01000112">
    <property type="protein sequence ID" value="TST73059.1"/>
    <property type="molecule type" value="Genomic_DNA"/>
</dbReference>